<organism evidence="2 3">
    <name type="scientific">Sphenodon punctatus</name>
    <name type="common">Tuatara</name>
    <name type="synonym">Hatteria punctata</name>
    <dbReference type="NCBI Taxonomy" id="8508"/>
    <lineage>
        <taxon>Eukaryota</taxon>
        <taxon>Metazoa</taxon>
        <taxon>Chordata</taxon>
        <taxon>Craniata</taxon>
        <taxon>Vertebrata</taxon>
        <taxon>Euteleostomi</taxon>
        <taxon>Lepidosauria</taxon>
        <taxon>Sphenodontia</taxon>
        <taxon>Sphenodontidae</taxon>
        <taxon>Sphenodon</taxon>
    </lineage>
</organism>
<evidence type="ECO:0000313" key="2">
    <source>
        <dbReference type="Ensembl" id="ENSSPUP00000004593.1"/>
    </source>
</evidence>
<feature type="region of interest" description="Disordered" evidence="1">
    <location>
        <begin position="1"/>
        <end position="38"/>
    </location>
</feature>
<evidence type="ECO:0000256" key="1">
    <source>
        <dbReference type="SAM" id="MobiDB-lite"/>
    </source>
</evidence>
<name>A0A8D0GGC8_SPHPU</name>
<accession>A0A8D0GGC8</accession>
<dbReference type="OMA" id="MDSIENC"/>
<dbReference type="AlphaFoldDB" id="A0A8D0GGC8"/>
<sequence length="214" mass="24341">MFPSVSATRRASHSAVVEAKSHTGNHHVKVTQSSSEPSICQKKNLISCLSDEELSSSTSSTDKSDGDSKEGKGNTNEMNDLVKLMTQTLKMDSIENCEQFPVPTSAVQFKLHRKYRDTLILHGKALGEPEEFKFEEFPSDALSGPEKIRRMAEILRADVVQQLGVKLLEKVYDILEEDDEFKREQHLQEHMGEKYATYSMKARHLKFFEENVKF</sequence>
<evidence type="ECO:0000313" key="3">
    <source>
        <dbReference type="Proteomes" id="UP000694392"/>
    </source>
</evidence>
<feature type="compositionally biased region" description="Basic and acidic residues" evidence="1">
    <location>
        <begin position="62"/>
        <end position="72"/>
    </location>
</feature>
<protein>
    <submittedName>
        <fullName evidence="2">Uncharacterized protein</fullName>
    </submittedName>
</protein>
<keyword evidence="3" id="KW-1185">Reference proteome</keyword>
<proteinExistence type="predicted"/>
<reference evidence="2" key="2">
    <citation type="submission" date="2025-09" db="UniProtKB">
        <authorList>
            <consortium name="Ensembl"/>
        </authorList>
    </citation>
    <scope>IDENTIFICATION</scope>
</reference>
<dbReference type="Proteomes" id="UP000694392">
    <property type="component" value="Unplaced"/>
</dbReference>
<reference evidence="2" key="1">
    <citation type="submission" date="2025-08" db="UniProtKB">
        <authorList>
            <consortium name="Ensembl"/>
        </authorList>
    </citation>
    <scope>IDENTIFICATION</scope>
</reference>
<dbReference type="Ensembl" id="ENSSPUT00000004873.1">
    <property type="protein sequence ID" value="ENSSPUP00000004593.1"/>
    <property type="gene ID" value="ENSSPUG00000003548.1"/>
</dbReference>
<dbReference type="GeneTree" id="ENSGT00950000185875"/>
<feature type="region of interest" description="Disordered" evidence="1">
    <location>
        <begin position="51"/>
        <end position="78"/>
    </location>
</feature>